<gene>
    <name evidence="3" type="ORF">H9728_06195</name>
</gene>
<dbReference type="EMBL" id="DXCO01000038">
    <property type="protein sequence ID" value="HIY78618.1"/>
    <property type="molecule type" value="Genomic_DNA"/>
</dbReference>
<protein>
    <submittedName>
        <fullName evidence="3">AraC family transcriptional regulator</fullName>
    </submittedName>
</protein>
<dbReference type="PANTHER" id="PTHR43280:SF2">
    <property type="entry name" value="HTH-TYPE TRANSCRIPTIONAL REGULATOR EXSA"/>
    <property type="match status" value="1"/>
</dbReference>
<dbReference type="InterPro" id="IPR014710">
    <property type="entry name" value="RmlC-like_jellyroll"/>
</dbReference>
<dbReference type="GO" id="GO:0003700">
    <property type="term" value="F:DNA-binding transcription factor activity"/>
    <property type="evidence" value="ECO:0007669"/>
    <property type="project" value="InterPro"/>
</dbReference>
<proteinExistence type="predicted"/>
<keyword evidence="1" id="KW-0238">DNA-binding</keyword>
<dbReference type="Gene3D" id="1.10.10.60">
    <property type="entry name" value="Homeodomain-like"/>
    <property type="match status" value="2"/>
</dbReference>
<evidence type="ECO:0000256" key="1">
    <source>
        <dbReference type="ARBA" id="ARBA00023125"/>
    </source>
</evidence>
<dbReference type="Pfam" id="PF02311">
    <property type="entry name" value="AraC_binding"/>
    <property type="match status" value="1"/>
</dbReference>
<evidence type="ECO:0000313" key="3">
    <source>
        <dbReference type="EMBL" id="HIY78618.1"/>
    </source>
</evidence>
<dbReference type="PANTHER" id="PTHR43280">
    <property type="entry name" value="ARAC-FAMILY TRANSCRIPTIONAL REGULATOR"/>
    <property type="match status" value="1"/>
</dbReference>
<dbReference type="Gene3D" id="2.60.120.10">
    <property type="entry name" value="Jelly Rolls"/>
    <property type="match status" value="1"/>
</dbReference>
<comment type="caution">
    <text evidence="3">The sequence shown here is derived from an EMBL/GenBank/DDBJ whole genome shotgun (WGS) entry which is preliminary data.</text>
</comment>
<dbReference type="Proteomes" id="UP000824135">
    <property type="component" value="Unassembled WGS sequence"/>
</dbReference>
<reference evidence="3" key="1">
    <citation type="journal article" date="2021" name="PeerJ">
        <title>Extensive microbial diversity within the chicken gut microbiome revealed by metagenomics and culture.</title>
        <authorList>
            <person name="Gilroy R."/>
            <person name="Ravi A."/>
            <person name="Getino M."/>
            <person name="Pursley I."/>
            <person name="Horton D.L."/>
            <person name="Alikhan N.F."/>
            <person name="Baker D."/>
            <person name="Gharbi K."/>
            <person name="Hall N."/>
            <person name="Watson M."/>
            <person name="Adriaenssens E.M."/>
            <person name="Foster-Nyarko E."/>
            <person name="Jarju S."/>
            <person name="Secka A."/>
            <person name="Antonio M."/>
            <person name="Oren A."/>
            <person name="Chaudhuri R.R."/>
            <person name="La Ragione R."/>
            <person name="Hildebrand F."/>
            <person name="Pallen M.J."/>
        </authorList>
    </citation>
    <scope>NUCLEOTIDE SEQUENCE</scope>
    <source>
        <strain evidence="3">CHK199-9574</strain>
    </source>
</reference>
<dbReference type="InterPro" id="IPR037923">
    <property type="entry name" value="HTH-like"/>
</dbReference>
<feature type="domain" description="HTH araC/xylS-type" evidence="2">
    <location>
        <begin position="168"/>
        <end position="265"/>
    </location>
</feature>
<reference evidence="3" key="2">
    <citation type="submission" date="2021-04" db="EMBL/GenBank/DDBJ databases">
        <authorList>
            <person name="Gilroy R."/>
        </authorList>
    </citation>
    <scope>NUCLEOTIDE SEQUENCE</scope>
    <source>
        <strain evidence="3">CHK199-9574</strain>
    </source>
</reference>
<accession>A0A9D1Z9A9</accession>
<dbReference type="SUPFAM" id="SSF51215">
    <property type="entry name" value="Regulatory protein AraC"/>
    <property type="match status" value="1"/>
</dbReference>
<name>A0A9D1Z9A9_9FIRM</name>
<dbReference type="SMART" id="SM00342">
    <property type="entry name" value="HTH_ARAC"/>
    <property type="match status" value="1"/>
</dbReference>
<organism evidence="3 4">
    <name type="scientific">Candidatus Borkfalkia excrementavium</name>
    <dbReference type="NCBI Taxonomy" id="2838505"/>
    <lineage>
        <taxon>Bacteria</taxon>
        <taxon>Bacillati</taxon>
        <taxon>Bacillota</taxon>
        <taxon>Clostridia</taxon>
        <taxon>Christensenellales</taxon>
        <taxon>Christensenellaceae</taxon>
        <taxon>Candidatus Borkfalkia</taxon>
    </lineage>
</organism>
<dbReference type="GO" id="GO:0043565">
    <property type="term" value="F:sequence-specific DNA binding"/>
    <property type="evidence" value="ECO:0007669"/>
    <property type="project" value="InterPro"/>
</dbReference>
<dbReference type="InterPro" id="IPR003313">
    <property type="entry name" value="AraC-bd"/>
</dbReference>
<evidence type="ECO:0000313" key="4">
    <source>
        <dbReference type="Proteomes" id="UP000824135"/>
    </source>
</evidence>
<dbReference type="InterPro" id="IPR018060">
    <property type="entry name" value="HTH_AraC"/>
</dbReference>
<sequence length="278" mass="32543">MNDFKTATEAAGIRYTHTFENRPKKEDYYRHNHSDYELYICFSGDMDFVVEDRMYELPPDSVLLIRPFTYHYASLHNFQKPYHRMSINFEKNTAFPETFSFLESEKEFFVWKQGDLLRMAEEAEAKMAEYGRNDSILYLKMFINEMLLGLKYAGKTFQKTHSLNPSVSQILRYVNDHLNEPLSLKKISSNLFLTPTYISQVFSKHMKIGVMDYVKQKKIHLAQDMIANGISPCAAARQLGFGEYSTFYRLFQKYLKEKPSAPLATRGREKEAPALPKH</sequence>
<evidence type="ECO:0000259" key="2">
    <source>
        <dbReference type="PROSITE" id="PS01124"/>
    </source>
</evidence>
<dbReference type="PROSITE" id="PS01124">
    <property type="entry name" value="HTH_ARAC_FAMILY_2"/>
    <property type="match status" value="1"/>
</dbReference>
<dbReference type="AlphaFoldDB" id="A0A9D1Z9A9"/>
<dbReference type="Pfam" id="PF12833">
    <property type="entry name" value="HTH_18"/>
    <property type="match status" value="1"/>
</dbReference>